<keyword evidence="5" id="KW-0804">Transcription</keyword>
<name>A0ABY1KDI1_9BACL</name>
<dbReference type="InterPro" id="IPR039420">
    <property type="entry name" value="WalR-like"/>
</dbReference>
<dbReference type="PANTHER" id="PTHR48111">
    <property type="entry name" value="REGULATOR OF RPOS"/>
    <property type="match status" value="1"/>
</dbReference>
<gene>
    <name evidence="8" type="ORF">SAMN05421578_12821</name>
</gene>
<dbReference type="SUPFAM" id="SSF52172">
    <property type="entry name" value="CheY-like"/>
    <property type="match status" value="1"/>
</dbReference>
<evidence type="ECO:0000256" key="3">
    <source>
        <dbReference type="ARBA" id="ARBA00023015"/>
    </source>
</evidence>
<dbReference type="Proteomes" id="UP000186666">
    <property type="component" value="Unassembled WGS sequence"/>
</dbReference>
<keyword evidence="9" id="KW-1185">Reference proteome</keyword>
<dbReference type="Pfam" id="PF00072">
    <property type="entry name" value="Response_reg"/>
    <property type="match status" value="1"/>
</dbReference>
<dbReference type="CDD" id="cd17574">
    <property type="entry name" value="REC_OmpR"/>
    <property type="match status" value="1"/>
</dbReference>
<dbReference type="Gene3D" id="3.40.50.2300">
    <property type="match status" value="1"/>
</dbReference>
<dbReference type="PANTHER" id="PTHR48111:SF21">
    <property type="entry name" value="DNA-BINDING DUAL MASTER TRANSCRIPTIONAL REGULATOR RPAA"/>
    <property type="match status" value="1"/>
</dbReference>
<keyword evidence="4 8" id="KW-0238">DNA-binding</keyword>
<sequence length="176" mass="20358">MKEKILLVEDEEITREGIAEFLKVKGYHVVPVGDGEEAIKVFESTTDFDLVILDIMLPKADGFTVLHTIRKYSQTSVLMLTAMDDEYTQIMSFDEQVDDYMSKPFSLVILEKRIEALLRRGKHHYNREVWVCQDVKVDFSAYSATYKDIKVDVKPILNLLIEHSGQVLSRDQILDR</sequence>
<dbReference type="EMBL" id="FTNK01000028">
    <property type="protein sequence ID" value="SIR65765.1"/>
    <property type="molecule type" value="Genomic_DNA"/>
</dbReference>
<evidence type="ECO:0000256" key="4">
    <source>
        <dbReference type="ARBA" id="ARBA00023125"/>
    </source>
</evidence>
<dbReference type="InterPro" id="IPR011006">
    <property type="entry name" value="CheY-like_superfamily"/>
</dbReference>
<evidence type="ECO:0000313" key="9">
    <source>
        <dbReference type="Proteomes" id="UP000186666"/>
    </source>
</evidence>
<accession>A0ABY1KDI1</accession>
<organism evidence="8 9">
    <name type="scientific">Paenibacillus macquariensis</name>
    <dbReference type="NCBI Taxonomy" id="948756"/>
    <lineage>
        <taxon>Bacteria</taxon>
        <taxon>Bacillati</taxon>
        <taxon>Bacillota</taxon>
        <taxon>Bacilli</taxon>
        <taxon>Bacillales</taxon>
        <taxon>Paenibacillaceae</taxon>
        <taxon>Paenibacillus</taxon>
    </lineage>
</organism>
<evidence type="ECO:0000259" key="7">
    <source>
        <dbReference type="PROSITE" id="PS50110"/>
    </source>
</evidence>
<dbReference type="SMART" id="SM00448">
    <property type="entry name" value="REC"/>
    <property type="match status" value="1"/>
</dbReference>
<feature type="modified residue" description="4-aspartylphosphate" evidence="6">
    <location>
        <position position="54"/>
    </location>
</feature>
<protein>
    <submittedName>
        <fullName evidence="8">DNA-binding response regulator, OmpR family, contains REC and winged-helix (WHTH) domain</fullName>
    </submittedName>
</protein>
<keyword evidence="3" id="KW-0805">Transcription regulation</keyword>
<keyword evidence="1 6" id="KW-0597">Phosphoprotein</keyword>
<dbReference type="GO" id="GO:0003677">
    <property type="term" value="F:DNA binding"/>
    <property type="evidence" value="ECO:0007669"/>
    <property type="project" value="UniProtKB-KW"/>
</dbReference>
<evidence type="ECO:0000256" key="5">
    <source>
        <dbReference type="ARBA" id="ARBA00023163"/>
    </source>
</evidence>
<evidence type="ECO:0000313" key="8">
    <source>
        <dbReference type="EMBL" id="SIR65765.1"/>
    </source>
</evidence>
<evidence type="ECO:0000256" key="6">
    <source>
        <dbReference type="PROSITE-ProRule" id="PRU00169"/>
    </source>
</evidence>
<dbReference type="RefSeq" id="WP_068592140.1">
    <property type="nucleotide sequence ID" value="NZ_FTNK01000028.1"/>
</dbReference>
<reference evidence="8 9" key="1">
    <citation type="submission" date="2017-01" db="EMBL/GenBank/DDBJ databases">
        <authorList>
            <person name="Varghese N."/>
            <person name="Submissions S."/>
        </authorList>
    </citation>
    <scope>NUCLEOTIDE SEQUENCE [LARGE SCALE GENOMIC DNA]</scope>
    <source>
        <strain evidence="8 9">ATCC 23464</strain>
    </source>
</reference>
<dbReference type="PROSITE" id="PS50110">
    <property type="entry name" value="RESPONSE_REGULATORY"/>
    <property type="match status" value="1"/>
</dbReference>
<evidence type="ECO:0000256" key="1">
    <source>
        <dbReference type="ARBA" id="ARBA00022553"/>
    </source>
</evidence>
<feature type="domain" description="Response regulatory" evidence="7">
    <location>
        <begin position="4"/>
        <end position="118"/>
    </location>
</feature>
<keyword evidence="2" id="KW-0902">Two-component regulatory system</keyword>
<proteinExistence type="predicted"/>
<evidence type="ECO:0000256" key="2">
    <source>
        <dbReference type="ARBA" id="ARBA00023012"/>
    </source>
</evidence>
<comment type="caution">
    <text evidence="8">The sequence shown here is derived from an EMBL/GenBank/DDBJ whole genome shotgun (WGS) entry which is preliminary data.</text>
</comment>
<dbReference type="InterPro" id="IPR001789">
    <property type="entry name" value="Sig_transdc_resp-reg_receiver"/>
</dbReference>